<dbReference type="eggNOG" id="KOG1812">
    <property type="taxonomic scope" value="Eukaryota"/>
</dbReference>
<keyword evidence="6" id="KW-0863">Zinc-finger</keyword>
<name>S3DD47_GLAL2</name>
<dbReference type="Gene3D" id="3.30.40.10">
    <property type="entry name" value="Zinc/RING finger domain, C3HC4 (zinc finger)"/>
    <property type="match status" value="1"/>
</dbReference>
<dbReference type="Proteomes" id="UP000016922">
    <property type="component" value="Unassembled WGS sequence"/>
</dbReference>
<dbReference type="EC" id="2.3.2.31" evidence="2"/>
<dbReference type="GO" id="GO:0008270">
    <property type="term" value="F:zinc ion binding"/>
    <property type="evidence" value="ECO:0007669"/>
    <property type="project" value="UniProtKB-KW"/>
</dbReference>
<evidence type="ECO:0000256" key="2">
    <source>
        <dbReference type="ARBA" id="ARBA00012251"/>
    </source>
</evidence>
<evidence type="ECO:0000256" key="8">
    <source>
        <dbReference type="ARBA" id="ARBA00022833"/>
    </source>
</evidence>
<feature type="compositionally biased region" description="Polar residues" evidence="9">
    <location>
        <begin position="65"/>
        <end position="79"/>
    </location>
</feature>
<evidence type="ECO:0000256" key="6">
    <source>
        <dbReference type="ARBA" id="ARBA00022771"/>
    </source>
</evidence>
<feature type="compositionally biased region" description="Polar residues" evidence="9">
    <location>
        <begin position="548"/>
        <end position="559"/>
    </location>
</feature>
<dbReference type="PANTHER" id="PTHR11685">
    <property type="entry name" value="RBR FAMILY RING FINGER AND IBR DOMAIN-CONTAINING"/>
    <property type="match status" value="1"/>
</dbReference>
<evidence type="ECO:0000256" key="1">
    <source>
        <dbReference type="ARBA" id="ARBA00001798"/>
    </source>
</evidence>
<protein>
    <recommendedName>
        <fullName evidence="2">RBR-type E3 ubiquitin transferase</fullName>
        <ecNumber evidence="2">2.3.2.31</ecNumber>
    </recommendedName>
</protein>
<organism evidence="11 12">
    <name type="scientific">Glarea lozoyensis (strain ATCC 20868 / MF5171)</name>
    <dbReference type="NCBI Taxonomy" id="1116229"/>
    <lineage>
        <taxon>Eukaryota</taxon>
        <taxon>Fungi</taxon>
        <taxon>Dikarya</taxon>
        <taxon>Ascomycota</taxon>
        <taxon>Pezizomycotina</taxon>
        <taxon>Leotiomycetes</taxon>
        <taxon>Helotiales</taxon>
        <taxon>Helotiaceae</taxon>
        <taxon>Glarea</taxon>
    </lineage>
</organism>
<feature type="compositionally biased region" description="Polar residues" evidence="9">
    <location>
        <begin position="499"/>
        <end position="513"/>
    </location>
</feature>
<keyword evidence="12" id="KW-1185">Reference proteome</keyword>
<dbReference type="InterPro" id="IPR013083">
    <property type="entry name" value="Znf_RING/FYVE/PHD"/>
</dbReference>
<evidence type="ECO:0000313" key="11">
    <source>
        <dbReference type="EMBL" id="EPE24613.1"/>
    </source>
</evidence>
<dbReference type="KEGG" id="glz:GLAREA_08466"/>
<dbReference type="Gene3D" id="1.20.120.1750">
    <property type="match status" value="1"/>
</dbReference>
<keyword evidence="8" id="KW-0862">Zinc</keyword>
<sequence length="622" mass="70612">MDDATAATTFQLHLEEAMNHQDYGIAAVINRACEAHRGGRLNQTTRYEFPRDDQVPIEGLDFPSETASHTGQTTSRQLQEYNRGDDSVMASRWRPTEITSPGRTRLPFRTIPDYLRTPGPGTLETRLLPHVDRFPLLRGESSRAATRTLPFERLIGTPMDRPPLSPEPPEENPKCSSCFESYKIDDIAPSWTCEHGFCAECAIKVFTNSLSDTTRFPATCCGRELSLENFMFVLTPGLVKRYEEKKVETKAKGFCSNPRCSAPFKEEEVVGDIGTCSACQTITCISCKSAAHIGKDCSEITKDEDHQATIDLATVSGWRECFSCKAIVSRKSGCNHITCRCKAQWCYLCGSKWRPRTCSCPLFGFPGQGGEQDDMEFREGDEAIVMEDNPGDEAVFWEDRINQQYDTAGGRDRYYEQRLQSAQRRAAWHVAQQGDQLPNREVERIWLRTSANLNEARRQPNLARLKEERVRARADMLDWGRQRPLPRLTDRTERDRTPNGASQHRTRFTPESSRSQRERSADQLGNPTATDFFSFVPVDPSPLRLRQEQQPTSSFNTLGNALPPRRNAREAIPQQASRSLFTPSEVGRQPIRSEQDPIPRSTLADAIRDRNVRHRRAQLRYP</sequence>
<dbReference type="GeneID" id="19467514"/>
<gene>
    <name evidence="11" type="ORF">GLAREA_08466</name>
</gene>
<feature type="region of interest" description="Disordered" evidence="9">
    <location>
        <begin position="546"/>
        <end position="565"/>
    </location>
</feature>
<dbReference type="PROSITE" id="PS51873">
    <property type="entry name" value="TRIAD"/>
    <property type="match status" value="1"/>
</dbReference>
<feature type="region of interest" description="Disordered" evidence="9">
    <location>
        <begin position="57"/>
        <end position="79"/>
    </location>
</feature>
<dbReference type="InterPro" id="IPR044066">
    <property type="entry name" value="TRIAD_supradom"/>
</dbReference>
<evidence type="ECO:0000256" key="4">
    <source>
        <dbReference type="ARBA" id="ARBA00022723"/>
    </source>
</evidence>
<dbReference type="AlphaFoldDB" id="S3DD47"/>
<feature type="domain" description="RING-type" evidence="10">
    <location>
        <begin position="171"/>
        <end position="371"/>
    </location>
</feature>
<dbReference type="InterPro" id="IPR017907">
    <property type="entry name" value="Znf_RING_CS"/>
</dbReference>
<dbReference type="GO" id="GO:0061630">
    <property type="term" value="F:ubiquitin protein ligase activity"/>
    <property type="evidence" value="ECO:0007669"/>
    <property type="project" value="UniProtKB-EC"/>
</dbReference>
<dbReference type="InterPro" id="IPR031127">
    <property type="entry name" value="E3_UB_ligase_RBR"/>
</dbReference>
<feature type="region of interest" description="Disordered" evidence="9">
    <location>
        <begin position="481"/>
        <end position="538"/>
    </location>
</feature>
<evidence type="ECO:0000256" key="7">
    <source>
        <dbReference type="ARBA" id="ARBA00022786"/>
    </source>
</evidence>
<proteinExistence type="predicted"/>
<dbReference type="OrthoDB" id="9977870at2759"/>
<dbReference type="InterPro" id="IPR002867">
    <property type="entry name" value="IBR_dom"/>
</dbReference>
<evidence type="ECO:0000259" key="10">
    <source>
        <dbReference type="PROSITE" id="PS51873"/>
    </source>
</evidence>
<evidence type="ECO:0000256" key="3">
    <source>
        <dbReference type="ARBA" id="ARBA00022679"/>
    </source>
</evidence>
<keyword evidence="7" id="KW-0833">Ubl conjugation pathway</keyword>
<dbReference type="CDD" id="cd22584">
    <property type="entry name" value="Rcat_RBR_unk"/>
    <property type="match status" value="1"/>
</dbReference>
<dbReference type="EMBL" id="KE145373">
    <property type="protein sequence ID" value="EPE24613.1"/>
    <property type="molecule type" value="Genomic_DNA"/>
</dbReference>
<comment type="catalytic activity">
    <reaction evidence="1">
        <text>[E2 ubiquitin-conjugating enzyme]-S-ubiquitinyl-L-cysteine + [acceptor protein]-L-lysine = [E2 ubiquitin-conjugating enzyme]-L-cysteine + [acceptor protein]-N(6)-ubiquitinyl-L-lysine.</text>
        <dbReference type="EC" id="2.3.2.31"/>
    </reaction>
</comment>
<evidence type="ECO:0000256" key="9">
    <source>
        <dbReference type="SAM" id="MobiDB-lite"/>
    </source>
</evidence>
<keyword evidence="5" id="KW-0677">Repeat</keyword>
<dbReference type="PROSITE" id="PS00518">
    <property type="entry name" value="ZF_RING_1"/>
    <property type="match status" value="1"/>
</dbReference>
<feature type="compositionally biased region" description="Basic and acidic residues" evidence="9">
    <location>
        <begin position="488"/>
        <end position="497"/>
    </location>
</feature>
<reference evidence="11 12" key="1">
    <citation type="journal article" date="2013" name="BMC Genomics">
        <title>Genomics-driven discovery of the pneumocandin biosynthetic gene cluster in the fungus Glarea lozoyensis.</title>
        <authorList>
            <person name="Chen L."/>
            <person name="Yue Q."/>
            <person name="Zhang X."/>
            <person name="Xiang M."/>
            <person name="Wang C."/>
            <person name="Li S."/>
            <person name="Che Y."/>
            <person name="Ortiz-Lopez F.J."/>
            <person name="Bills G.F."/>
            <person name="Liu X."/>
            <person name="An Z."/>
        </authorList>
    </citation>
    <scope>NUCLEOTIDE SEQUENCE [LARGE SCALE GENOMIC DNA]</scope>
    <source>
        <strain evidence="12">ATCC 20868 / MF5171</strain>
    </source>
</reference>
<evidence type="ECO:0000313" key="12">
    <source>
        <dbReference type="Proteomes" id="UP000016922"/>
    </source>
</evidence>
<dbReference type="HOGENOM" id="CLU_439436_0_0_1"/>
<dbReference type="SMART" id="SM00647">
    <property type="entry name" value="IBR"/>
    <property type="match status" value="2"/>
</dbReference>
<evidence type="ECO:0000256" key="5">
    <source>
        <dbReference type="ARBA" id="ARBA00022737"/>
    </source>
</evidence>
<dbReference type="Pfam" id="PF01485">
    <property type="entry name" value="IBR"/>
    <property type="match status" value="1"/>
</dbReference>
<dbReference type="CDD" id="cd20335">
    <property type="entry name" value="BRcat_RBR"/>
    <property type="match status" value="1"/>
</dbReference>
<dbReference type="GO" id="GO:0016567">
    <property type="term" value="P:protein ubiquitination"/>
    <property type="evidence" value="ECO:0007669"/>
    <property type="project" value="InterPro"/>
</dbReference>
<accession>S3DD47</accession>
<dbReference type="SUPFAM" id="SSF57850">
    <property type="entry name" value="RING/U-box"/>
    <property type="match status" value="2"/>
</dbReference>
<keyword evidence="3" id="KW-0808">Transferase</keyword>
<dbReference type="RefSeq" id="XP_008088701.1">
    <property type="nucleotide sequence ID" value="XM_008090510.1"/>
</dbReference>
<feature type="region of interest" description="Disordered" evidence="9">
    <location>
        <begin position="571"/>
        <end position="603"/>
    </location>
</feature>
<keyword evidence="4" id="KW-0479">Metal-binding</keyword>